<keyword evidence="3" id="KW-1185">Reference proteome</keyword>
<proteinExistence type="predicted"/>
<evidence type="ECO:0000256" key="1">
    <source>
        <dbReference type="SAM" id="Phobius"/>
    </source>
</evidence>
<dbReference type="AlphaFoldDB" id="A0AAV2YVJ2"/>
<comment type="caution">
    <text evidence="2">The sequence shown here is derived from an EMBL/GenBank/DDBJ whole genome shotgun (WGS) entry which is preliminary data.</text>
</comment>
<organism evidence="2 3">
    <name type="scientific">Lagenidium giganteum</name>
    <dbReference type="NCBI Taxonomy" id="4803"/>
    <lineage>
        <taxon>Eukaryota</taxon>
        <taxon>Sar</taxon>
        <taxon>Stramenopiles</taxon>
        <taxon>Oomycota</taxon>
        <taxon>Peronosporomycetes</taxon>
        <taxon>Pythiales</taxon>
        <taxon>Pythiaceae</taxon>
    </lineage>
</organism>
<sequence length="729" mass="81987">MEFEGPHAGMIVPMDGESPRITPFKPKQSFGRRGSWRDLLGWIYNWLLWCGLIVLLFSQLFGIIWNTITTTQEMEYGKSPLEGTYAIDGSNDEPYADRLLICTLQGRMYKPIQLNLALADKRAAIVDINGTSVNGYRVIPRNGVILDPEVYDTYVQRCDVLASTIDAIFDSCAALGYNVTKDDLRIVNGINSNTTILIPSALPVLLLPYWDNSIYARYAIPGWDGNACVFRLLGKYDVSSLNIAYLQGVNRTVRESKTIEWLGPAHANGSWRNGWYEDFVGMKWYSDVISTNAANTLGIMHRQFDTLNNQEVNCTTSPLICQGVPVTEWWGKKSSSTTTAVWYNSVAISNGTRFGLFLYEALEVRVIVSAYDLETFLANLSIAMIFFRWMICMMALQNGYWSGLTRWWNAGIGCLSCSRSFHVLPIMLLPRLKTSLAAFFALGCSFEGEEKSLSDAWFSIYPSIAEVMLFYYSIVNVVAKLLRRRMSDVLFGPSIMILCLLHGLRVPIARTGWLEFDGRVTTVMSSRDFEKLNLVDLFISDAALRMNGNVQSLFWFKLSILALNLVPLLFFSESTSIKGRTARTIPLCRFEKALAVRVSTTGGWGKSPMYEFLDASGTAVSVRRRGGSVGGDCGPPRAMVNAYELVRLGYIVLGGKFVLRIDDWYVFMLLAAYRRHPQPPPYRMTIFAVREQLEPAKTRYISDSAHMFQLNDARLHSISAGQIVACPFH</sequence>
<keyword evidence="1" id="KW-1133">Transmembrane helix</keyword>
<reference evidence="2" key="2">
    <citation type="journal article" date="2023" name="Microbiol Resour">
        <title>Decontamination and Annotation of the Draft Genome Sequence of the Oomycete Lagenidium giganteum ARSEF 373.</title>
        <authorList>
            <person name="Morgan W.R."/>
            <person name="Tartar A."/>
        </authorList>
    </citation>
    <scope>NUCLEOTIDE SEQUENCE</scope>
    <source>
        <strain evidence="2">ARSEF 373</strain>
    </source>
</reference>
<feature type="transmembrane region" description="Helical" evidence="1">
    <location>
        <begin position="42"/>
        <end position="65"/>
    </location>
</feature>
<evidence type="ECO:0000313" key="2">
    <source>
        <dbReference type="EMBL" id="DAZ98326.1"/>
    </source>
</evidence>
<reference evidence="2" key="1">
    <citation type="submission" date="2022-11" db="EMBL/GenBank/DDBJ databases">
        <authorList>
            <person name="Morgan W.R."/>
            <person name="Tartar A."/>
        </authorList>
    </citation>
    <scope>NUCLEOTIDE SEQUENCE</scope>
    <source>
        <strain evidence="2">ARSEF 373</strain>
    </source>
</reference>
<dbReference type="EMBL" id="DAKRPA010000109">
    <property type="protein sequence ID" value="DAZ98326.1"/>
    <property type="molecule type" value="Genomic_DNA"/>
</dbReference>
<accession>A0AAV2YVJ2</accession>
<dbReference type="Proteomes" id="UP001146120">
    <property type="component" value="Unassembled WGS sequence"/>
</dbReference>
<feature type="transmembrane region" description="Helical" evidence="1">
    <location>
        <begin position="489"/>
        <end position="508"/>
    </location>
</feature>
<evidence type="ECO:0000313" key="3">
    <source>
        <dbReference type="Proteomes" id="UP001146120"/>
    </source>
</evidence>
<feature type="transmembrane region" description="Helical" evidence="1">
    <location>
        <begin position="553"/>
        <end position="571"/>
    </location>
</feature>
<name>A0AAV2YVJ2_9STRA</name>
<keyword evidence="1" id="KW-0472">Membrane</keyword>
<feature type="transmembrane region" description="Helical" evidence="1">
    <location>
        <begin position="376"/>
        <end position="396"/>
    </location>
</feature>
<gene>
    <name evidence="2" type="ORF">N0F65_007133</name>
</gene>
<protein>
    <submittedName>
        <fullName evidence="2">Uncharacterized protein</fullName>
    </submittedName>
</protein>
<feature type="transmembrane region" description="Helical" evidence="1">
    <location>
        <begin position="460"/>
        <end position="482"/>
    </location>
</feature>
<keyword evidence="1" id="KW-0812">Transmembrane</keyword>